<feature type="domain" description="CBF1-interacting co-repressor CIR N-terminal" evidence="9">
    <location>
        <begin position="13"/>
        <end position="49"/>
    </location>
</feature>
<feature type="region of interest" description="Disordered" evidence="8">
    <location>
        <begin position="1"/>
        <end position="45"/>
    </location>
</feature>
<keyword evidence="6" id="KW-0508">mRNA splicing</keyword>
<name>A0ABP1FG45_9CHLO</name>
<dbReference type="InterPro" id="IPR051376">
    <property type="entry name" value="CWC25_splicing_factor"/>
</dbReference>
<proteinExistence type="inferred from homology"/>
<dbReference type="InterPro" id="IPR019339">
    <property type="entry name" value="CIR_N_dom"/>
</dbReference>
<evidence type="ECO:0000256" key="5">
    <source>
        <dbReference type="ARBA" id="ARBA00023054"/>
    </source>
</evidence>
<organism evidence="10 11">
    <name type="scientific">Coccomyxa viridis</name>
    <dbReference type="NCBI Taxonomy" id="1274662"/>
    <lineage>
        <taxon>Eukaryota</taxon>
        <taxon>Viridiplantae</taxon>
        <taxon>Chlorophyta</taxon>
        <taxon>core chlorophytes</taxon>
        <taxon>Trebouxiophyceae</taxon>
        <taxon>Trebouxiophyceae incertae sedis</taxon>
        <taxon>Coccomyxaceae</taxon>
        <taxon>Coccomyxa</taxon>
    </lineage>
</organism>
<dbReference type="PANTHER" id="PTHR16196:SF0">
    <property type="entry name" value="PRE-MRNA-SPLICING FACTOR CWC25 HOMOLOG"/>
    <property type="match status" value="1"/>
</dbReference>
<feature type="compositionally biased region" description="Basic and acidic residues" evidence="8">
    <location>
        <begin position="163"/>
        <end position="178"/>
    </location>
</feature>
<keyword evidence="3" id="KW-0507">mRNA processing</keyword>
<comment type="similarity">
    <text evidence="2">Belongs to the CWC25 family.</text>
</comment>
<dbReference type="SMART" id="SM01083">
    <property type="entry name" value="Cir_N"/>
    <property type="match status" value="1"/>
</dbReference>
<dbReference type="Proteomes" id="UP001497392">
    <property type="component" value="Unassembled WGS sequence"/>
</dbReference>
<dbReference type="EMBL" id="CAXHTA020000001">
    <property type="protein sequence ID" value="CAL5218868.1"/>
    <property type="molecule type" value="Genomic_DNA"/>
</dbReference>
<protein>
    <submittedName>
        <fullName evidence="10">G601 protein</fullName>
    </submittedName>
</protein>
<keyword evidence="5" id="KW-0175">Coiled coil</keyword>
<feature type="compositionally biased region" description="Basic and acidic residues" evidence="8">
    <location>
        <begin position="17"/>
        <end position="45"/>
    </location>
</feature>
<gene>
    <name evidence="10" type="primary">g601</name>
    <name evidence="10" type="ORF">VP750_LOCUS527</name>
</gene>
<accession>A0ABP1FG45</accession>
<feature type="compositionally biased region" description="Basic and acidic residues" evidence="8">
    <location>
        <begin position="223"/>
        <end position="262"/>
    </location>
</feature>
<evidence type="ECO:0000256" key="4">
    <source>
        <dbReference type="ARBA" id="ARBA00022728"/>
    </source>
</evidence>
<evidence type="ECO:0000256" key="1">
    <source>
        <dbReference type="ARBA" id="ARBA00004123"/>
    </source>
</evidence>
<feature type="region of interest" description="Disordered" evidence="8">
    <location>
        <begin position="85"/>
        <end position="105"/>
    </location>
</feature>
<comment type="caution">
    <text evidence="10">The sequence shown here is derived from an EMBL/GenBank/DDBJ whole genome shotgun (WGS) entry which is preliminary data.</text>
</comment>
<feature type="compositionally biased region" description="Basic and acidic residues" evidence="8">
    <location>
        <begin position="384"/>
        <end position="395"/>
    </location>
</feature>
<dbReference type="Pfam" id="PF12542">
    <property type="entry name" value="CWC25"/>
    <property type="match status" value="1"/>
</dbReference>
<feature type="region of interest" description="Disordered" evidence="8">
    <location>
        <begin position="163"/>
        <end position="334"/>
    </location>
</feature>
<feature type="region of interest" description="Disordered" evidence="8">
    <location>
        <begin position="408"/>
        <end position="437"/>
    </location>
</feature>
<reference evidence="10 11" key="1">
    <citation type="submission" date="2024-06" db="EMBL/GenBank/DDBJ databases">
        <authorList>
            <person name="Kraege A."/>
            <person name="Thomma B."/>
        </authorList>
    </citation>
    <scope>NUCLEOTIDE SEQUENCE [LARGE SCALE GENOMIC DNA]</scope>
</reference>
<keyword evidence="11" id="KW-1185">Reference proteome</keyword>
<feature type="compositionally biased region" description="Basic and acidic residues" evidence="8">
    <location>
        <begin position="301"/>
        <end position="334"/>
    </location>
</feature>
<evidence type="ECO:0000256" key="6">
    <source>
        <dbReference type="ARBA" id="ARBA00023187"/>
    </source>
</evidence>
<evidence type="ECO:0000256" key="8">
    <source>
        <dbReference type="SAM" id="MobiDB-lite"/>
    </source>
</evidence>
<evidence type="ECO:0000313" key="11">
    <source>
        <dbReference type="Proteomes" id="UP001497392"/>
    </source>
</evidence>
<keyword evidence="7" id="KW-0539">Nucleus</keyword>
<dbReference type="PANTHER" id="PTHR16196">
    <property type="entry name" value="CELL CYCLE CONTROL PROTEIN CWF25"/>
    <property type="match status" value="1"/>
</dbReference>
<comment type="subcellular location">
    <subcellularLocation>
        <location evidence="1">Nucleus</location>
    </subcellularLocation>
</comment>
<dbReference type="Pfam" id="PF10197">
    <property type="entry name" value="Cir_N"/>
    <property type="match status" value="1"/>
</dbReference>
<keyword evidence="4" id="KW-0747">Spliceosome</keyword>
<evidence type="ECO:0000256" key="2">
    <source>
        <dbReference type="ARBA" id="ARBA00006695"/>
    </source>
</evidence>
<feature type="region of interest" description="Disordered" evidence="8">
    <location>
        <begin position="354"/>
        <end position="395"/>
    </location>
</feature>
<sequence>MGGGGLSFLNKKTWHPARLDRQEEKWKKEQAALKEKQKADELRKQILEEREREELDGLAHTAGIKEKSDKLDWMYQGGMVAKAEANKRVEEQQQQAAQPEQPSNVEKAVKLPTFYAEDTAASANEVWSRLHSDPLFAIKQQEIAARRTIASNPVQMDAIRKQVEARKAAEEGAKAAKKAEKRSKKEARRAEKAQRKAKKHGKEASETAEVLEDGHKNKKPKHPPHDDRRNGEDQHLKHRSDVTKDHRSGRDARPHENGERHANGHSKHRDANGARPPADGACAQRGDIKYGLNYGGDGPDEEARRERRAATQRNLEEAAKRKAQEEKEKAEQRYVRKEYKTGQLTAEERAQRLAEMTGNASVHDEARWSRQRRARAEDEAEEAANQRKNADEERHAAKAAEFLKTATQETYGAGGEAASLADRVGRRKYYSERGSAH</sequence>
<feature type="compositionally biased region" description="Low complexity" evidence="8">
    <location>
        <begin position="92"/>
        <end position="102"/>
    </location>
</feature>
<dbReference type="InterPro" id="IPR022209">
    <property type="entry name" value="CWC25"/>
</dbReference>
<evidence type="ECO:0000256" key="7">
    <source>
        <dbReference type="ARBA" id="ARBA00023242"/>
    </source>
</evidence>
<evidence type="ECO:0000259" key="9">
    <source>
        <dbReference type="SMART" id="SM01083"/>
    </source>
</evidence>
<evidence type="ECO:0000256" key="3">
    <source>
        <dbReference type="ARBA" id="ARBA00022664"/>
    </source>
</evidence>
<evidence type="ECO:0000313" key="10">
    <source>
        <dbReference type="EMBL" id="CAL5218868.1"/>
    </source>
</evidence>